<dbReference type="InterPro" id="IPR021218">
    <property type="entry name" value="DUF2784"/>
</dbReference>
<gene>
    <name evidence="2" type="ORF">CL55_00008640</name>
</gene>
<organism evidence="2 3">
    <name type="scientific">Polynucleobacter duraquae</name>
    <dbReference type="NCBI Taxonomy" id="1835254"/>
    <lineage>
        <taxon>Bacteria</taxon>
        <taxon>Pseudomonadati</taxon>
        <taxon>Pseudomonadota</taxon>
        <taxon>Betaproteobacteria</taxon>
        <taxon>Burkholderiales</taxon>
        <taxon>Burkholderiaceae</taxon>
        <taxon>Polynucleobacter</taxon>
    </lineage>
</organism>
<dbReference type="KEGG" id="pdq:CL55_00008640"/>
<feature type="transmembrane region" description="Helical" evidence="1">
    <location>
        <begin position="47"/>
        <end position="72"/>
    </location>
</feature>
<reference evidence="2 3" key="1">
    <citation type="submission" date="2014-03" db="EMBL/GenBank/DDBJ databases">
        <title>Genome of Polynucleobacter strain MWH-MoK4.</title>
        <authorList>
            <person name="Hahn M.W."/>
        </authorList>
    </citation>
    <scope>NUCLEOTIDE SEQUENCE [LARGE SCALE GENOMIC DNA]</scope>
    <source>
        <strain evidence="2 3">MWH-MoK4</strain>
    </source>
</reference>
<proteinExistence type="predicted"/>
<protein>
    <recommendedName>
        <fullName evidence="4">DUF2784 domain-containing protein</fullName>
    </recommendedName>
</protein>
<dbReference type="Pfam" id="PF10861">
    <property type="entry name" value="DUF2784"/>
    <property type="match status" value="1"/>
</dbReference>
<evidence type="ECO:0000256" key="1">
    <source>
        <dbReference type="SAM" id="Phobius"/>
    </source>
</evidence>
<feature type="transmembrane region" description="Helical" evidence="1">
    <location>
        <begin position="92"/>
        <end position="115"/>
    </location>
</feature>
<feature type="transmembrane region" description="Helical" evidence="1">
    <location>
        <begin position="6"/>
        <end position="26"/>
    </location>
</feature>
<dbReference type="OrthoDB" id="370375at2"/>
<evidence type="ECO:0000313" key="3">
    <source>
        <dbReference type="Proteomes" id="UP000061135"/>
    </source>
</evidence>
<keyword evidence="1" id="KW-0472">Membrane</keyword>
<accession>A0A0E3ZLY6</accession>
<evidence type="ECO:0008006" key="4">
    <source>
        <dbReference type="Google" id="ProtNLM"/>
    </source>
</evidence>
<name>A0A0E3ZLY6_9BURK</name>
<dbReference type="RefSeq" id="WP_046330034.1">
    <property type="nucleotide sequence ID" value="NZ_CP007501.1"/>
</dbReference>
<dbReference type="Proteomes" id="UP000061135">
    <property type="component" value="Chromosome"/>
</dbReference>
<keyword evidence="1" id="KW-0812">Transmembrane</keyword>
<keyword evidence="1" id="KW-1133">Transmembrane helix</keyword>
<sequence length="122" mass="14368">MTLLADLVLLAHFAIATFLVTGMLLIPLGAHYQWSWVRSRRYRQIHVGLMVFIALEAIFHITCPLTILEAFLRSAAAPNSFWMHHLSQILFWELPLEFFTALYLLCTLWLVFLWWRIPPRKT</sequence>
<dbReference type="PATRIC" id="fig|576611.7.peg.877"/>
<dbReference type="HOGENOM" id="CLU_109263_0_1_4"/>
<dbReference type="EMBL" id="CP007501">
    <property type="protein sequence ID" value="AKD25197.1"/>
    <property type="molecule type" value="Genomic_DNA"/>
</dbReference>
<evidence type="ECO:0000313" key="2">
    <source>
        <dbReference type="EMBL" id="AKD25197.1"/>
    </source>
</evidence>
<keyword evidence="3" id="KW-1185">Reference proteome</keyword>
<dbReference type="AlphaFoldDB" id="A0A0E3ZLY6"/>